<accession>A0A9X0AKZ2</accession>
<dbReference type="EMBL" id="JAPEIS010000009">
    <property type="protein sequence ID" value="KAJ8062848.1"/>
    <property type="molecule type" value="Genomic_DNA"/>
</dbReference>
<evidence type="ECO:0000256" key="1">
    <source>
        <dbReference type="SAM" id="Phobius"/>
    </source>
</evidence>
<comment type="caution">
    <text evidence="2">The sequence shown here is derived from an EMBL/GenBank/DDBJ whole genome shotgun (WGS) entry which is preliminary data.</text>
</comment>
<feature type="transmembrane region" description="Helical" evidence="1">
    <location>
        <begin position="20"/>
        <end position="40"/>
    </location>
</feature>
<organism evidence="2 3">
    <name type="scientific">Sclerotinia nivalis</name>
    <dbReference type="NCBI Taxonomy" id="352851"/>
    <lineage>
        <taxon>Eukaryota</taxon>
        <taxon>Fungi</taxon>
        <taxon>Dikarya</taxon>
        <taxon>Ascomycota</taxon>
        <taxon>Pezizomycotina</taxon>
        <taxon>Leotiomycetes</taxon>
        <taxon>Helotiales</taxon>
        <taxon>Sclerotiniaceae</taxon>
        <taxon>Sclerotinia</taxon>
    </lineage>
</organism>
<keyword evidence="1" id="KW-0472">Membrane</keyword>
<keyword evidence="3" id="KW-1185">Reference proteome</keyword>
<proteinExistence type="predicted"/>
<reference evidence="2" key="1">
    <citation type="submission" date="2022-11" db="EMBL/GenBank/DDBJ databases">
        <title>Genome Resource of Sclerotinia nivalis Strain SnTB1, a Plant Pathogen Isolated from American Ginseng.</title>
        <authorList>
            <person name="Fan S."/>
        </authorList>
    </citation>
    <scope>NUCLEOTIDE SEQUENCE</scope>
    <source>
        <strain evidence="2">SnTB1</strain>
    </source>
</reference>
<gene>
    <name evidence="2" type="ORF">OCU04_008103</name>
</gene>
<keyword evidence="1" id="KW-0812">Transmembrane</keyword>
<keyword evidence="1" id="KW-1133">Transmembrane helix</keyword>
<sequence>MALSKLQRLSDWDYVSDVISINLVVICIFFIIISIMFHAFDMGPGKKEREQRLSEDKKTEMELFVKLTELNLKLEGVRLERDQWEHEMNRLVFAAPADSPS</sequence>
<dbReference type="Proteomes" id="UP001152300">
    <property type="component" value="Unassembled WGS sequence"/>
</dbReference>
<name>A0A9X0AKZ2_9HELO</name>
<dbReference type="AlphaFoldDB" id="A0A9X0AKZ2"/>
<dbReference type="OrthoDB" id="10368169at2759"/>
<protein>
    <submittedName>
        <fullName evidence="2">Uncharacterized protein</fullName>
    </submittedName>
</protein>
<evidence type="ECO:0000313" key="2">
    <source>
        <dbReference type="EMBL" id="KAJ8062848.1"/>
    </source>
</evidence>
<evidence type="ECO:0000313" key="3">
    <source>
        <dbReference type="Proteomes" id="UP001152300"/>
    </source>
</evidence>